<keyword evidence="2" id="KW-0805">Transcription regulation</keyword>
<dbReference type="Gene3D" id="1.10.10.10">
    <property type="entry name" value="Winged helix-like DNA-binding domain superfamily/Winged helix DNA-binding domain"/>
    <property type="match status" value="1"/>
</dbReference>
<dbReference type="RefSeq" id="WP_284193853.1">
    <property type="nucleotide sequence ID" value="NZ_BSPW01000090.1"/>
</dbReference>
<dbReference type="InterPro" id="IPR036388">
    <property type="entry name" value="WH-like_DNA-bd_sf"/>
</dbReference>
<gene>
    <name evidence="6" type="ORF">GCM10007938_38070</name>
</gene>
<dbReference type="Pfam" id="PF03466">
    <property type="entry name" value="LysR_substrate"/>
    <property type="match status" value="1"/>
</dbReference>
<keyword evidence="7" id="KW-1185">Reference proteome</keyword>
<evidence type="ECO:0000256" key="2">
    <source>
        <dbReference type="ARBA" id="ARBA00023015"/>
    </source>
</evidence>
<dbReference type="SUPFAM" id="SSF53850">
    <property type="entry name" value="Periplasmic binding protein-like II"/>
    <property type="match status" value="1"/>
</dbReference>
<dbReference type="PRINTS" id="PR00039">
    <property type="entry name" value="HTHLYSR"/>
</dbReference>
<dbReference type="Proteomes" id="UP001157138">
    <property type="component" value="Unassembled WGS sequence"/>
</dbReference>
<comment type="similarity">
    <text evidence="1">Belongs to the LysR transcriptional regulatory family.</text>
</comment>
<dbReference type="InterPro" id="IPR036390">
    <property type="entry name" value="WH_DNA-bd_sf"/>
</dbReference>
<dbReference type="Pfam" id="PF00126">
    <property type="entry name" value="HTH_1"/>
    <property type="match status" value="1"/>
</dbReference>
<keyword evidence="3" id="KW-0238">DNA-binding</keyword>
<keyword evidence="4" id="KW-0804">Transcription</keyword>
<dbReference type="InterPro" id="IPR058163">
    <property type="entry name" value="LysR-type_TF_proteobact-type"/>
</dbReference>
<protein>
    <submittedName>
        <fullName evidence="6">LysR family transcriptional regulator</fullName>
    </submittedName>
</protein>
<sequence length="297" mass="34523">MKLPPMRAIQYFESVARLNSFSKAAEHLNVTQSAVSHQIKLLEDYLDDPLFERQGRKLSLTEKGQRYYEEVGDALMNIARASHWFKEGDRGQVKLAVYSSLAVKWLMPNIGAFRQSHPNIELTLEMFSDHPNLSDDVADCFILAYEAGKNYHSEKLYNEVIYPVCCHKIWQQLESLPLPEGLWQFPLLSVQSMMPSKKKGEDWKQWCDLGGFSLPNTARLHHFSHMILASEAARYEQGITFINPYYMNEIDRQFLIRIPMHELPTGDSIYFVCKKKRVRQPEILALSRWLKRLCVGH</sequence>
<evidence type="ECO:0000256" key="1">
    <source>
        <dbReference type="ARBA" id="ARBA00009437"/>
    </source>
</evidence>
<comment type="caution">
    <text evidence="6">The sequence shown here is derived from an EMBL/GenBank/DDBJ whole genome shotgun (WGS) entry which is preliminary data.</text>
</comment>
<dbReference type="PANTHER" id="PTHR30537">
    <property type="entry name" value="HTH-TYPE TRANSCRIPTIONAL REGULATOR"/>
    <property type="match status" value="1"/>
</dbReference>
<evidence type="ECO:0000313" key="7">
    <source>
        <dbReference type="Proteomes" id="UP001157138"/>
    </source>
</evidence>
<evidence type="ECO:0000256" key="4">
    <source>
        <dbReference type="ARBA" id="ARBA00023163"/>
    </source>
</evidence>
<evidence type="ECO:0000256" key="3">
    <source>
        <dbReference type="ARBA" id="ARBA00023125"/>
    </source>
</evidence>
<name>A0ABQ6F443_9VIBR</name>
<dbReference type="PANTHER" id="PTHR30537:SF26">
    <property type="entry name" value="GLYCINE CLEAVAGE SYSTEM TRANSCRIPTIONAL ACTIVATOR"/>
    <property type="match status" value="1"/>
</dbReference>
<dbReference type="SUPFAM" id="SSF46785">
    <property type="entry name" value="Winged helix' DNA-binding domain"/>
    <property type="match status" value="1"/>
</dbReference>
<dbReference type="PROSITE" id="PS50931">
    <property type="entry name" value="HTH_LYSR"/>
    <property type="match status" value="1"/>
</dbReference>
<dbReference type="Gene3D" id="3.40.190.10">
    <property type="entry name" value="Periplasmic binding protein-like II"/>
    <property type="match status" value="2"/>
</dbReference>
<reference evidence="7" key="1">
    <citation type="journal article" date="2019" name="Int. J. Syst. Evol. Microbiol.">
        <title>The Global Catalogue of Microorganisms (GCM) 10K type strain sequencing project: providing services to taxonomists for standard genome sequencing and annotation.</title>
        <authorList>
            <consortium name="The Broad Institute Genomics Platform"/>
            <consortium name="The Broad Institute Genome Sequencing Center for Infectious Disease"/>
            <person name="Wu L."/>
            <person name="Ma J."/>
        </authorList>
    </citation>
    <scope>NUCLEOTIDE SEQUENCE [LARGE SCALE GENOMIC DNA]</scope>
    <source>
        <strain evidence="7">NBRC 108723</strain>
    </source>
</reference>
<evidence type="ECO:0000259" key="5">
    <source>
        <dbReference type="PROSITE" id="PS50931"/>
    </source>
</evidence>
<evidence type="ECO:0000313" key="6">
    <source>
        <dbReference type="EMBL" id="GLT20024.1"/>
    </source>
</evidence>
<accession>A0ABQ6F443</accession>
<organism evidence="6 7">
    <name type="scientific">Vibrio zhanjiangensis</name>
    <dbReference type="NCBI Taxonomy" id="1046128"/>
    <lineage>
        <taxon>Bacteria</taxon>
        <taxon>Pseudomonadati</taxon>
        <taxon>Pseudomonadota</taxon>
        <taxon>Gammaproteobacteria</taxon>
        <taxon>Vibrionales</taxon>
        <taxon>Vibrionaceae</taxon>
        <taxon>Vibrio</taxon>
    </lineage>
</organism>
<feature type="domain" description="HTH lysR-type" evidence="5">
    <location>
        <begin position="4"/>
        <end position="61"/>
    </location>
</feature>
<dbReference type="InterPro" id="IPR005119">
    <property type="entry name" value="LysR_subst-bd"/>
</dbReference>
<proteinExistence type="inferred from homology"/>
<dbReference type="InterPro" id="IPR000847">
    <property type="entry name" value="LysR_HTH_N"/>
</dbReference>
<dbReference type="EMBL" id="BSPW01000090">
    <property type="protein sequence ID" value="GLT20024.1"/>
    <property type="molecule type" value="Genomic_DNA"/>
</dbReference>